<dbReference type="InterPro" id="IPR050187">
    <property type="entry name" value="Lipid_Phosphate_FormReg"/>
</dbReference>
<dbReference type="PROSITE" id="PS50146">
    <property type="entry name" value="DAGK"/>
    <property type="match status" value="1"/>
</dbReference>
<dbReference type="Proteomes" id="UP000477849">
    <property type="component" value="Unassembled WGS sequence"/>
</dbReference>
<dbReference type="InterPro" id="IPR045540">
    <property type="entry name" value="YegS/DAGK_C"/>
</dbReference>
<keyword evidence="3 6" id="KW-0418">Kinase</keyword>
<evidence type="ECO:0000313" key="7">
    <source>
        <dbReference type="Proteomes" id="UP000477849"/>
    </source>
</evidence>
<keyword evidence="7" id="KW-1185">Reference proteome</keyword>
<gene>
    <name evidence="6" type="ORF">G6N76_05700</name>
</gene>
<evidence type="ECO:0000256" key="4">
    <source>
        <dbReference type="ARBA" id="ARBA00022840"/>
    </source>
</evidence>
<dbReference type="RefSeq" id="WP_163904588.1">
    <property type="nucleotide sequence ID" value="NZ_CP048427.1"/>
</dbReference>
<dbReference type="Pfam" id="PF19279">
    <property type="entry name" value="YegS_C"/>
    <property type="match status" value="1"/>
</dbReference>
<sequence length="297" mass="31304">MSGGKAFARAWPTLLQALNRRFPDIDVRETTAAGQAAYLARELVDCGCELVIAVGGDGTVSDVVDGILSSSRPRTAFSLIPNGTGCDFARNFRLAKTPESIVNQIAAAPLRCIDVVRLSGTAVDGGNVVRHFANIASVGVSGEIVRSMNEAPRNLLMGGSTRFMLYSALGIIRYRPQSVRVVIDGEDVYAGAVTVACIANGAWFGGGMHVVPQADLTDGLLDVAVMRATSKIGQLGLLARLHRAAHVSHPLLSFHKGRTVEITPIGEGRFSCEADGENPGLSALRAEILPAGLAMRI</sequence>
<keyword evidence="1" id="KW-0808">Transferase</keyword>
<dbReference type="GO" id="GO:0005524">
    <property type="term" value="F:ATP binding"/>
    <property type="evidence" value="ECO:0007669"/>
    <property type="project" value="UniProtKB-KW"/>
</dbReference>
<dbReference type="PANTHER" id="PTHR12358">
    <property type="entry name" value="SPHINGOSINE KINASE"/>
    <property type="match status" value="1"/>
</dbReference>
<keyword evidence="4" id="KW-0067">ATP-binding</keyword>
<dbReference type="Gene3D" id="3.40.50.10330">
    <property type="entry name" value="Probable inorganic polyphosphate/atp-NAD kinase, domain 1"/>
    <property type="match status" value="1"/>
</dbReference>
<protein>
    <submittedName>
        <fullName evidence="6">Diacylglycerol kinase family lipid kinase</fullName>
    </submittedName>
</protein>
<dbReference type="InterPro" id="IPR017438">
    <property type="entry name" value="ATP-NAD_kinase_N"/>
</dbReference>
<evidence type="ECO:0000256" key="2">
    <source>
        <dbReference type="ARBA" id="ARBA00022741"/>
    </source>
</evidence>
<dbReference type="GO" id="GO:0005886">
    <property type="term" value="C:plasma membrane"/>
    <property type="evidence" value="ECO:0007669"/>
    <property type="project" value="TreeGrafter"/>
</dbReference>
<reference evidence="6 7" key="1">
    <citation type="submission" date="2020-02" db="EMBL/GenBank/DDBJ databases">
        <title>Genome sequence of the type strain CCBAU10050 of Rhizobium daejeonense.</title>
        <authorList>
            <person name="Gao J."/>
            <person name="Sun J."/>
        </authorList>
    </citation>
    <scope>NUCLEOTIDE SEQUENCE [LARGE SCALE GENOMIC DNA]</scope>
    <source>
        <strain evidence="6 7">CCBAU10050</strain>
    </source>
</reference>
<accession>A0A6M1RVK6</accession>
<feature type="domain" description="DAGKc" evidence="5">
    <location>
        <begin position="1"/>
        <end position="122"/>
    </location>
</feature>
<name>A0A6M1RVK6_9HYPH</name>
<evidence type="ECO:0000256" key="1">
    <source>
        <dbReference type="ARBA" id="ARBA00022679"/>
    </source>
</evidence>
<keyword evidence="2" id="KW-0547">Nucleotide-binding</keyword>
<dbReference type="Gene3D" id="2.60.200.40">
    <property type="match status" value="1"/>
</dbReference>
<dbReference type="AlphaFoldDB" id="A0A6M1RVK6"/>
<organism evidence="6 7">
    <name type="scientific">Rhizobium daejeonense</name>
    <dbReference type="NCBI Taxonomy" id="240521"/>
    <lineage>
        <taxon>Bacteria</taxon>
        <taxon>Pseudomonadati</taxon>
        <taxon>Pseudomonadota</taxon>
        <taxon>Alphaproteobacteria</taxon>
        <taxon>Hyphomicrobiales</taxon>
        <taxon>Rhizobiaceae</taxon>
        <taxon>Rhizobium/Agrobacterium group</taxon>
        <taxon>Rhizobium</taxon>
    </lineage>
</organism>
<comment type="caution">
    <text evidence="6">The sequence shown here is derived from an EMBL/GenBank/DDBJ whole genome shotgun (WGS) entry which is preliminary data.</text>
</comment>
<dbReference type="PANTHER" id="PTHR12358:SF106">
    <property type="entry name" value="LIPID KINASE YEGS"/>
    <property type="match status" value="1"/>
</dbReference>
<dbReference type="SUPFAM" id="SSF111331">
    <property type="entry name" value="NAD kinase/diacylglycerol kinase-like"/>
    <property type="match status" value="1"/>
</dbReference>
<evidence type="ECO:0000256" key="3">
    <source>
        <dbReference type="ARBA" id="ARBA00022777"/>
    </source>
</evidence>
<dbReference type="InterPro" id="IPR016064">
    <property type="entry name" value="NAD/diacylglycerol_kinase_sf"/>
</dbReference>
<evidence type="ECO:0000259" key="5">
    <source>
        <dbReference type="PROSITE" id="PS50146"/>
    </source>
</evidence>
<evidence type="ECO:0000313" key="6">
    <source>
        <dbReference type="EMBL" id="NGO63159.1"/>
    </source>
</evidence>
<dbReference type="Pfam" id="PF00781">
    <property type="entry name" value="DAGK_cat"/>
    <property type="match status" value="1"/>
</dbReference>
<dbReference type="InterPro" id="IPR001206">
    <property type="entry name" value="Diacylglycerol_kinase_cat_dom"/>
</dbReference>
<dbReference type="EMBL" id="JAAKZH010000002">
    <property type="protein sequence ID" value="NGO63159.1"/>
    <property type="molecule type" value="Genomic_DNA"/>
</dbReference>
<dbReference type="GO" id="GO:0004143">
    <property type="term" value="F:ATP-dependent diacylglycerol kinase activity"/>
    <property type="evidence" value="ECO:0007669"/>
    <property type="project" value="TreeGrafter"/>
</dbReference>
<proteinExistence type="predicted"/>